<dbReference type="Proteomes" id="UP000434475">
    <property type="component" value="Unassembled WGS sequence"/>
</dbReference>
<dbReference type="Proteomes" id="UP001211173">
    <property type="component" value="Unassembled WGS sequence"/>
</dbReference>
<evidence type="ECO:0000259" key="1">
    <source>
        <dbReference type="Pfam" id="PF12960"/>
    </source>
</evidence>
<proteinExistence type="predicted"/>
<sequence>MEIETYLYPYSANEARKRGELALWRASHQANISCKRAIEESIRQNFDGMHLNNGCVDEVIAKYGYKRTAWVLSNTIQQKDQDGRFSPANKQWAKRTCIPSDHWHNSDFVVESHPAVLDGFVTQYCKAYQALGLFGPEHCHPDSFSSLDYEGKVLVLSPDILKESYWNEGAMLWYAHDGFGCGPHAIGRSIRCTCLGDGEMTRWNRADFMGVLKDQFLPDWAAEKLAELKGMEQTQSEHPAMGDMTMK</sequence>
<reference evidence="3 4" key="1">
    <citation type="journal article" date="2019" name="Nat. Med.">
        <title>A library of human gut bacterial isolates paired with longitudinal multiomics data enables mechanistic microbiome research.</title>
        <authorList>
            <person name="Poyet M."/>
            <person name="Groussin M."/>
            <person name="Gibbons S.M."/>
            <person name="Avila-Pacheco J."/>
            <person name="Jiang X."/>
            <person name="Kearney S.M."/>
            <person name="Perrotta A.R."/>
            <person name="Berdy B."/>
            <person name="Zhao S."/>
            <person name="Lieberman T.D."/>
            <person name="Swanson P.K."/>
            <person name="Smith M."/>
            <person name="Roesemann S."/>
            <person name="Alexander J.E."/>
            <person name="Rich S.A."/>
            <person name="Livny J."/>
            <person name="Vlamakis H."/>
            <person name="Clish C."/>
            <person name="Bullock K."/>
            <person name="Deik A."/>
            <person name="Scott J."/>
            <person name="Pierce K.A."/>
            <person name="Xavier R.J."/>
            <person name="Alm E.J."/>
        </authorList>
    </citation>
    <scope>NUCLEOTIDE SEQUENCE [LARGE SCALE GENOMIC DNA]</scope>
    <source>
        <strain evidence="3 4">BIOML-A2</strain>
    </source>
</reference>
<gene>
    <name evidence="3" type="ORF">GKE97_11040</name>
    <name evidence="2" type="ORF">PNE06_16175</name>
</gene>
<dbReference type="InterPro" id="IPR024383">
    <property type="entry name" value="DUF3849"/>
</dbReference>
<feature type="domain" description="DUF3849" evidence="1">
    <location>
        <begin position="7"/>
        <end position="129"/>
    </location>
</feature>
<comment type="caution">
    <text evidence="3">The sequence shown here is derived from an EMBL/GenBank/DDBJ whole genome shotgun (WGS) entry which is preliminary data.</text>
</comment>
<dbReference type="EMBL" id="WKPR01000010">
    <property type="protein sequence ID" value="MSB20052.1"/>
    <property type="molecule type" value="Genomic_DNA"/>
</dbReference>
<protein>
    <submittedName>
        <fullName evidence="3">DUF3849 domain-containing protein</fullName>
    </submittedName>
</protein>
<organism evidence="3 4">
    <name type="scientific">Flavonifractor plautii</name>
    <name type="common">Fusobacterium plautii</name>
    <dbReference type="NCBI Taxonomy" id="292800"/>
    <lineage>
        <taxon>Bacteria</taxon>
        <taxon>Bacillati</taxon>
        <taxon>Bacillota</taxon>
        <taxon>Clostridia</taxon>
        <taxon>Eubacteriales</taxon>
        <taxon>Oscillospiraceae</taxon>
        <taxon>Flavonifractor</taxon>
    </lineage>
</organism>
<dbReference type="Pfam" id="PF12960">
    <property type="entry name" value="DUF3849"/>
    <property type="match status" value="1"/>
</dbReference>
<evidence type="ECO:0000313" key="3">
    <source>
        <dbReference type="EMBL" id="MSB20052.1"/>
    </source>
</evidence>
<accession>A0A174R1V3</accession>
<name>A0A174R1V3_FLAPL</name>
<dbReference type="EMBL" id="JAQLWV010000027">
    <property type="protein sequence ID" value="MDB7934621.1"/>
    <property type="molecule type" value="Genomic_DNA"/>
</dbReference>
<dbReference type="RefSeq" id="WP_024725119.1">
    <property type="nucleotide sequence ID" value="NZ_BAABXT010000001.1"/>
</dbReference>
<evidence type="ECO:0000313" key="2">
    <source>
        <dbReference type="EMBL" id="MDB7934621.1"/>
    </source>
</evidence>
<reference evidence="2" key="2">
    <citation type="submission" date="2023-01" db="EMBL/GenBank/DDBJ databases">
        <title>Human gut microbiome strain richness.</title>
        <authorList>
            <person name="Chen-Liaw A."/>
        </authorList>
    </citation>
    <scope>NUCLEOTIDE SEQUENCE</scope>
    <source>
        <strain evidence="2">1001287st1_F4_1001285I_161205</strain>
    </source>
</reference>
<evidence type="ECO:0000313" key="4">
    <source>
        <dbReference type="Proteomes" id="UP000434475"/>
    </source>
</evidence>
<dbReference type="AlphaFoldDB" id="A0A174R1V3"/>